<dbReference type="EMBL" id="AYSA01000444">
    <property type="protein sequence ID" value="ESZ91928.1"/>
    <property type="molecule type" value="Genomic_DNA"/>
</dbReference>
<keyword evidence="1" id="KW-1133">Transmembrane helix</keyword>
<dbReference type="Proteomes" id="UP000019487">
    <property type="component" value="Unassembled WGS sequence"/>
</dbReference>
<feature type="transmembrane region" description="Helical" evidence="1">
    <location>
        <begin position="14"/>
        <end position="38"/>
    </location>
</feature>
<comment type="caution">
    <text evidence="2">The sequence shown here is derived from an EMBL/GenBank/DDBJ whole genome shotgun (WGS) entry which is preliminary data.</text>
</comment>
<keyword evidence="3" id="KW-1185">Reference proteome</keyword>
<gene>
    <name evidence="2" type="ORF">SBOR_7673</name>
</gene>
<keyword evidence="1" id="KW-0812">Transmembrane</keyword>
<evidence type="ECO:0000256" key="1">
    <source>
        <dbReference type="SAM" id="Phobius"/>
    </source>
</evidence>
<keyword evidence="1" id="KW-0472">Membrane</keyword>
<name>W9C818_SCLBF</name>
<sequence length="192" mass="20959">MLSNLAYLLTSKSIALYVLYTLHVMLGTSLVFTALYTYSVHSSKAIAKAAALEASLLSDGTVMVGVSGMGFGSVVNGSAVEFEEEMESYGMDEVGEMGEMDMAIGGLNAIDEMRKVKSTSMMKLSTRRAGWENASTGFNRGNLKRNDGQVKFREICYGGDVRKDMGMYVPVIGGKELEWLLRFLEKLLGLEC</sequence>
<evidence type="ECO:0000313" key="2">
    <source>
        <dbReference type="EMBL" id="ESZ91928.1"/>
    </source>
</evidence>
<dbReference type="OrthoDB" id="3534339at2759"/>
<organism evidence="2 3">
    <name type="scientific">Sclerotinia borealis (strain F-4128)</name>
    <dbReference type="NCBI Taxonomy" id="1432307"/>
    <lineage>
        <taxon>Eukaryota</taxon>
        <taxon>Fungi</taxon>
        <taxon>Dikarya</taxon>
        <taxon>Ascomycota</taxon>
        <taxon>Pezizomycotina</taxon>
        <taxon>Leotiomycetes</taxon>
        <taxon>Helotiales</taxon>
        <taxon>Sclerotiniaceae</taxon>
        <taxon>Sclerotinia</taxon>
    </lineage>
</organism>
<accession>W9C818</accession>
<protein>
    <submittedName>
        <fullName evidence="2">Uncharacterized protein</fullName>
    </submittedName>
</protein>
<reference evidence="2 3" key="1">
    <citation type="journal article" date="2014" name="Genome Announc.">
        <title>Draft genome sequence of Sclerotinia borealis, a psychrophilic plant pathogenic fungus.</title>
        <authorList>
            <person name="Mardanov A.V."/>
            <person name="Beletsky A.V."/>
            <person name="Kadnikov V.V."/>
            <person name="Ignatov A.N."/>
            <person name="Ravin N.V."/>
        </authorList>
    </citation>
    <scope>NUCLEOTIDE SEQUENCE [LARGE SCALE GENOMIC DNA]</scope>
    <source>
        <strain evidence="3">F-4157</strain>
    </source>
</reference>
<proteinExistence type="predicted"/>
<dbReference type="HOGENOM" id="CLU_1586226_0_0_1"/>
<dbReference type="AlphaFoldDB" id="W9C818"/>
<evidence type="ECO:0000313" key="3">
    <source>
        <dbReference type="Proteomes" id="UP000019487"/>
    </source>
</evidence>